<keyword evidence="1" id="KW-0472">Membrane</keyword>
<keyword evidence="1" id="KW-0812">Transmembrane</keyword>
<dbReference type="EMBL" id="UINC01025932">
    <property type="protein sequence ID" value="SVB02453.1"/>
    <property type="molecule type" value="Genomic_DNA"/>
</dbReference>
<name>A0A382AN69_9ZZZZ</name>
<gene>
    <name evidence="2" type="ORF">METZ01_LOCUS155307</name>
</gene>
<proteinExistence type="predicted"/>
<evidence type="ECO:0000256" key="1">
    <source>
        <dbReference type="SAM" id="Phobius"/>
    </source>
</evidence>
<dbReference type="AlphaFoldDB" id="A0A382AN69"/>
<evidence type="ECO:0000313" key="2">
    <source>
        <dbReference type="EMBL" id="SVB02453.1"/>
    </source>
</evidence>
<feature type="transmembrane region" description="Helical" evidence="1">
    <location>
        <begin position="26"/>
        <end position="44"/>
    </location>
</feature>
<accession>A0A382AN69</accession>
<keyword evidence="1" id="KW-1133">Transmembrane helix</keyword>
<protein>
    <submittedName>
        <fullName evidence="2">Uncharacterized protein</fullName>
    </submittedName>
</protein>
<reference evidence="2" key="1">
    <citation type="submission" date="2018-05" db="EMBL/GenBank/DDBJ databases">
        <authorList>
            <person name="Lanie J.A."/>
            <person name="Ng W.-L."/>
            <person name="Kazmierczak K.M."/>
            <person name="Andrzejewski T.M."/>
            <person name="Davidsen T.M."/>
            <person name="Wayne K.J."/>
            <person name="Tettelin H."/>
            <person name="Glass J.I."/>
            <person name="Rusch D."/>
            <person name="Podicherti R."/>
            <person name="Tsui H.-C.T."/>
            <person name="Winkler M.E."/>
        </authorList>
    </citation>
    <scope>NUCLEOTIDE SEQUENCE</scope>
</reference>
<sequence>MLNRIYRLFWLVLVLLVIFLDRQNHYWVIATILLLLLLSTLAVLRSLESRNQWRTFIKEESLDDDIP</sequence>
<organism evidence="2">
    <name type="scientific">marine metagenome</name>
    <dbReference type="NCBI Taxonomy" id="408172"/>
    <lineage>
        <taxon>unclassified sequences</taxon>
        <taxon>metagenomes</taxon>
        <taxon>ecological metagenomes</taxon>
    </lineage>
</organism>
<feature type="transmembrane region" description="Helical" evidence="1">
    <location>
        <begin position="5"/>
        <end position="20"/>
    </location>
</feature>